<dbReference type="InterPro" id="IPR011042">
    <property type="entry name" value="6-blade_b-propeller_TolB-like"/>
</dbReference>
<name>A0A562TIC7_CHIJA</name>
<dbReference type="Proteomes" id="UP000316778">
    <property type="component" value="Unassembled WGS sequence"/>
</dbReference>
<dbReference type="Gene3D" id="2.120.10.30">
    <property type="entry name" value="TolB, C-terminal domain"/>
    <property type="match status" value="1"/>
</dbReference>
<keyword evidence="3" id="KW-1185">Reference proteome</keyword>
<evidence type="ECO:0000256" key="1">
    <source>
        <dbReference type="SAM" id="SignalP"/>
    </source>
</evidence>
<accession>A0A562TIC7</accession>
<dbReference type="AlphaFoldDB" id="A0A562TIC7"/>
<proteinExistence type="predicted"/>
<organism evidence="2 3">
    <name type="scientific">Chitinophaga japonensis</name>
    <name type="common">Flexibacter japonensis</name>
    <dbReference type="NCBI Taxonomy" id="104662"/>
    <lineage>
        <taxon>Bacteria</taxon>
        <taxon>Pseudomonadati</taxon>
        <taxon>Bacteroidota</taxon>
        <taxon>Chitinophagia</taxon>
        <taxon>Chitinophagales</taxon>
        <taxon>Chitinophagaceae</taxon>
        <taxon>Chitinophaga</taxon>
    </lineage>
</organism>
<evidence type="ECO:0000313" key="2">
    <source>
        <dbReference type="EMBL" id="TWI92400.1"/>
    </source>
</evidence>
<dbReference type="RefSeq" id="WP_145711905.1">
    <property type="nucleotide sequence ID" value="NZ_BAAAFY010000001.1"/>
</dbReference>
<feature type="signal peptide" evidence="1">
    <location>
        <begin position="1"/>
        <end position="24"/>
    </location>
</feature>
<comment type="caution">
    <text evidence="2">The sequence shown here is derived from an EMBL/GenBank/DDBJ whole genome shotgun (WGS) entry which is preliminary data.</text>
</comment>
<protein>
    <submittedName>
        <fullName evidence="2">SMP-30/gluconolaconase/LRE-like protein</fullName>
    </submittedName>
</protein>
<reference evidence="2 3" key="1">
    <citation type="journal article" date="2013" name="Stand. Genomic Sci.">
        <title>Genomic Encyclopedia of Type Strains, Phase I: The one thousand microbial genomes (KMG-I) project.</title>
        <authorList>
            <person name="Kyrpides N.C."/>
            <person name="Woyke T."/>
            <person name="Eisen J.A."/>
            <person name="Garrity G."/>
            <person name="Lilburn T.G."/>
            <person name="Beck B.J."/>
            <person name="Whitman W.B."/>
            <person name="Hugenholtz P."/>
            <person name="Klenk H.P."/>
        </authorList>
    </citation>
    <scope>NUCLEOTIDE SEQUENCE [LARGE SCALE GENOMIC DNA]</scope>
    <source>
        <strain evidence="2 3">DSM 13484</strain>
    </source>
</reference>
<sequence length="285" mass="30881">MKPNILLRSAIVACLCFPASLAVAQQPSLTLEKQWETDTIMQVPESVYYDAKRNVLYVANIQGASNEKDGRGFISRLSPEGKVLEMEWVSGLNAPKGMGIYKNRLYVADLTDIVVIDIAQGSIVQRIPVAGSVFLNDIAIDNKGTVYVSDTRVGKVHRYKHGEVTTLLEGLKGPNGLLLLPGGAFYVLADGALFQLQQDNTLKKLADVSKSVDGIEPVKPGEFIVSCWPGEVFYVDAGAGTATKLLDTRDKGLNTADIGYNPQEKIVYIPTFNGNTVAAYVLKGI</sequence>
<keyword evidence="1" id="KW-0732">Signal</keyword>
<feature type="chain" id="PRO_5021864565" evidence="1">
    <location>
        <begin position="25"/>
        <end position="285"/>
    </location>
</feature>
<dbReference type="SUPFAM" id="SSF63829">
    <property type="entry name" value="Calcium-dependent phosphotriesterase"/>
    <property type="match status" value="1"/>
</dbReference>
<dbReference type="OrthoDB" id="7675395at2"/>
<evidence type="ECO:0000313" key="3">
    <source>
        <dbReference type="Proteomes" id="UP000316778"/>
    </source>
</evidence>
<gene>
    <name evidence="2" type="ORF">LX66_1789</name>
</gene>
<dbReference type="EMBL" id="VLLG01000002">
    <property type="protein sequence ID" value="TWI92400.1"/>
    <property type="molecule type" value="Genomic_DNA"/>
</dbReference>